<dbReference type="KEGG" id="hds:HSR122_1526"/>
<reference evidence="2 3" key="1">
    <citation type="submission" date="2020-11" db="EMBL/GenBank/DDBJ databases">
        <title>Carbohydrate-dependent, anaerobic sulfur respiration: A novel catabolism in halophilic archaea.</title>
        <authorList>
            <person name="Sorokin D.Y."/>
            <person name="Messina E."/>
            <person name="Smedile F."/>
            <person name="La Cono V."/>
            <person name="Hallsworth J.E."/>
            <person name="Yakimov M.M."/>
        </authorList>
    </citation>
    <scope>NUCLEOTIDE SEQUENCE [LARGE SCALE GENOMIC DNA]</scope>
    <source>
        <strain evidence="2 3">HSR12-2</strain>
    </source>
</reference>
<protein>
    <submittedName>
        <fullName evidence="2">Uncharacterized protein</fullName>
    </submittedName>
</protein>
<proteinExistence type="predicted"/>
<feature type="compositionally biased region" description="Basic and acidic residues" evidence="1">
    <location>
        <begin position="14"/>
        <end position="26"/>
    </location>
</feature>
<sequence>MLCSDLGNGNIASRDGHDGPVVRLDDTGWSGGPPKYREAY</sequence>
<dbReference type="AlphaFoldDB" id="A0A897N9E1"/>
<name>A0A897N9E1_9EURY</name>
<evidence type="ECO:0000256" key="1">
    <source>
        <dbReference type="SAM" id="MobiDB-lite"/>
    </source>
</evidence>
<dbReference type="Proteomes" id="UP000662973">
    <property type="component" value="Chromosome"/>
</dbReference>
<accession>A0A897N9E1</accession>
<evidence type="ECO:0000313" key="2">
    <source>
        <dbReference type="EMBL" id="QSG08918.1"/>
    </source>
</evidence>
<organism evidence="2 3">
    <name type="scientific">Halapricum desulfuricans</name>
    <dbReference type="NCBI Taxonomy" id="2841257"/>
    <lineage>
        <taxon>Archaea</taxon>
        <taxon>Methanobacteriati</taxon>
        <taxon>Methanobacteriota</taxon>
        <taxon>Stenosarchaea group</taxon>
        <taxon>Halobacteria</taxon>
        <taxon>Halobacteriales</taxon>
        <taxon>Haloarculaceae</taxon>
        <taxon>Halapricum</taxon>
    </lineage>
</organism>
<feature type="region of interest" description="Disordered" evidence="1">
    <location>
        <begin position="1"/>
        <end position="40"/>
    </location>
</feature>
<evidence type="ECO:0000313" key="3">
    <source>
        <dbReference type="Proteomes" id="UP000662973"/>
    </source>
</evidence>
<dbReference type="EMBL" id="CP064788">
    <property type="protein sequence ID" value="QSG08918.1"/>
    <property type="molecule type" value="Genomic_DNA"/>
</dbReference>
<gene>
    <name evidence="2" type="ORF">HSR122_1526</name>
</gene>
<keyword evidence="3" id="KW-1185">Reference proteome</keyword>